<dbReference type="Proteomes" id="UP000469452">
    <property type="component" value="Unassembled WGS sequence"/>
</dbReference>
<accession>A0A6A4ZXT8</accession>
<evidence type="ECO:0000313" key="1">
    <source>
        <dbReference type="EMBL" id="KAF0717675.1"/>
    </source>
</evidence>
<dbReference type="VEuPathDB" id="FungiDB:H257_01645"/>
<dbReference type="EMBL" id="VJMI01016621">
    <property type="protein sequence ID" value="KAF0717675.1"/>
    <property type="molecule type" value="Genomic_DNA"/>
</dbReference>
<dbReference type="AlphaFoldDB" id="A0A6A4ZXT8"/>
<comment type="caution">
    <text evidence="1">The sequence shown here is derived from an EMBL/GenBank/DDBJ whole genome shotgun (WGS) entry which is preliminary data.</text>
</comment>
<sequence length="257" mass="28043">MLDSQQSALRRIVQFAPSHTLHVIFTAPSIDNMPLEPSASLPASPLINPPLPIVLVRCGVTTCARFAKRDGLCLGHHYDCSLLPPRRPLQPQPVAPVAVATASTQHAQRSSIVRAPSQRQYAPSLRPSAVENAQIERMISKPHCRTLKDKCCAIADCHKLARIDGFCTKHNMQFASQKRKCIVDACTAYARTRGLCTRHGGGKTCAVHGCKIVLQTGGVCRSHGGGHRCKYVTCVHFTRARGLCSLHRPETEETVEA</sequence>
<proteinExistence type="predicted"/>
<dbReference type="PANTHER" id="PTHR31827">
    <property type="entry name" value="EMB|CAB89363.1"/>
    <property type="match status" value="1"/>
</dbReference>
<organism evidence="1 2">
    <name type="scientific">Aphanomyces astaci</name>
    <name type="common">Crayfish plague agent</name>
    <dbReference type="NCBI Taxonomy" id="112090"/>
    <lineage>
        <taxon>Eukaryota</taxon>
        <taxon>Sar</taxon>
        <taxon>Stramenopiles</taxon>
        <taxon>Oomycota</taxon>
        <taxon>Saprolegniomycetes</taxon>
        <taxon>Saprolegniales</taxon>
        <taxon>Verrucalvaceae</taxon>
        <taxon>Aphanomyces</taxon>
    </lineage>
</organism>
<evidence type="ECO:0000313" key="2">
    <source>
        <dbReference type="Proteomes" id="UP000469452"/>
    </source>
</evidence>
<protein>
    <submittedName>
        <fullName evidence="1">Uncharacterized protein</fullName>
    </submittedName>
</protein>
<name>A0A6A4ZXT8_APHAT</name>
<reference evidence="1 2" key="1">
    <citation type="submission" date="2019-06" db="EMBL/GenBank/DDBJ databases">
        <title>Genomics analysis of Aphanomyces spp. identifies a new class of oomycete effector associated with host adaptation.</title>
        <authorList>
            <person name="Gaulin E."/>
        </authorList>
    </citation>
    <scope>NUCLEOTIDE SEQUENCE [LARGE SCALE GENOMIC DNA]</scope>
    <source>
        <strain evidence="1 2">E</strain>
    </source>
</reference>
<dbReference type="PANTHER" id="PTHR31827:SF1">
    <property type="entry name" value="EMB|CAB89363.1"/>
    <property type="match status" value="1"/>
</dbReference>
<gene>
    <name evidence="1" type="ORF">AaE_010808</name>
</gene>